<keyword evidence="4" id="KW-1185">Reference proteome</keyword>
<evidence type="ECO:0000313" key="3">
    <source>
        <dbReference type="EMBL" id="KUL22813.1"/>
    </source>
</evidence>
<comment type="caution">
    <text evidence="3">The sequence shown here is derived from an EMBL/GenBank/DDBJ whole genome shotgun (WGS) entry which is preliminary data.</text>
</comment>
<evidence type="ECO:0000256" key="1">
    <source>
        <dbReference type="SAM" id="MobiDB-lite"/>
    </source>
</evidence>
<feature type="transmembrane region" description="Helical" evidence="2">
    <location>
        <begin position="108"/>
        <end position="132"/>
    </location>
</feature>
<dbReference type="EMBL" id="LLZH01000337">
    <property type="protein sequence ID" value="KUL22813.1"/>
    <property type="molecule type" value="Genomic_DNA"/>
</dbReference>
<feature type="transmembrane region" description="Helical" evidence="2">
    <location>
        <begin position="76"/>
        <end position="96"/>
    </location>
</feature>
<name>A0A101J9L9_9ACTN</name>
<keyword evidence="2" id="KW-0812">Transmembrane</keyword>
<organism evidence="3 4">
    <name type="scientific">Actinoplanes awajinensis subsp. mycoplanecinus</name>
    <dbReference type="NCBI Taxonomy" id="135947"/>
    <lineage>
        <taxon>Bacteria</taxon>
        <taxon>Bacillati</taxon>
        <taxon>Actinomycetota</taxon>
        <taxon>Actinomycetes</taxon>
        <taxon>Micromonosporales</taxon>
        <taxon>Micromonosporaceae</taxon>
        <taxon>Actinoplanes</taxon>
    </lineage>
</organism>
<feature type="region of interest" description="Disordered" evidence="1">
    <location>
        <begin position="1"/>
        <end position="22"/>
    </location>
</feature>
<dbReference type="RefSeq" id="WP_067706909.1">
    <property type="nucleotide sequence ID" value="NZ_LLZH01000337.1"/>
</dbReference>
<reference evidence="3 4" key="1">
    <citation type="submission" date="2015-10" db="EMBL/GenBank/DDBJ databases">
        <authorList>
            <person name="Gilbert D.G."/>
        </authorList>
    </citation>
    <scope>NUCLEOTIDE SEQUENCE [LARGE SCALE GENOMIC DNA]</scope>
    <source>
        <strain evidence="3 4">NRRL B-16712</strain>
    </source>
</reference>
<protein>
    <submittedName>
        <fullName evidence="3">Uncharacterized protein</fullName>
    </submittedName>
</protein>
<sequence length="181" mass="18930">MNQYQGWRRDSSITGHHESGRDNAQRVVASAEDFAVADRAVQRLVECGVPARGLSLVGRDLRVGPPVVGQLPTPEVALRGGVLGLLVSASVAWLLVVSDLVDPVAGPARLTLSAMIMGAVFGSSLGVAGYGLTRSRRPAPAQVRAGYYAVLVDEELADRAAWLLQDRHAGLGTPPSSPAAT</sequence>
<accession>A0A101J9L9</accession>
<keyword evidence="2" id="KW-1133">Transmembrane helix</keyword>
<proteinExistence type="predicted"/>
<keyword evidence="2" id="KW-0472">Membrane</keyword>
<dbReference type="AlphaFoldDB" id="A0A101J9L9"/>
<dbReference type="Proteomes" id="UP000053244">
    <property type="component" value="Unassembled WGS sequence"/>
</dbReference>
<evidence type="ECO:0000256" key="2">
    <source>
        <dbReference type="SAM" id="Phobius"/>
    </source>
</evidence>
<feature type="compositionally biased region" description="Basic and acidic residues" evidence="1">
    <location>
        <begin position="7"/>
        <end position="22"/>
    </location>
</feature>
<gene>
    <name evidence="3" type="ORF">ADL15_47345</name>
</gene>
<evidence type="ECO:0000313" key="4">
    <source>
        <dbReference type="Proteomes" id="UP000053244"/>
    </source>
</evidence>